<dbReference type="RefSeq" id="YP_010648728.1">
    <property type="nucleotide sequence ID" value="NC_070762.1"/>
</dbReference>
<proteinExistence type="predicted"/>
<evidence type="ECO:0000313" key="2">
    <source>
        <dbReference type="Proteomes" id="UP000400849"/>
    </source>
</evidence>
<accession>A0A5Q2F1Q6</accession>
<dbReference type="EMBL" id="MN484601">
    <property type="protein sequence ID" value="QGF20198.1"/>
    <property type="molecule type" value="Genomic_DNA"/>
</dbReference>
<evidence type="ECO:0000313" key="1">
    <source>
        <dbReference type="EMBL" id="QGF20198.1"/>
    </source>
</evidence>
<organism evidence="1 2">
    <name type="scientific">Gordonia phage Sixama</name>
    <dbReference type="NCBI Taxonomy" id="2653271"/>
    <lineage>
        <taxon>Viruses</taxon>
        <taxon>Duplodnaviria</taxon>
        <taxon>Heunggongvirae</taxon>
        <taxon>Uroviricota</taxon>
        <taxon>Caudoviricetes</taxon>
        <taxon>Sixamavirus</taxon>
        <taxon>Sixamavirus sixama</taxon>
    </lineage>
</organism>
<dbReference type="KEGG" id="vg:77924187"/>
<keyword evidence="2" id="KW-1185">Reference proteome</keyword>
<protein>
    <submittedName>
        <fullName evidence="1">Uncharacterized protein</fullName>
    </submittedName>
</protein>
<sequence length="71" mass="8808">MKDSFIRFWHTHEFNPVRWVEQKLKKIGDSLWCNDRYHVVGSSTRYCERRKFHPGKHRRFSTTWDNVGRKK</sequence>
<name>A0A5Q2F1Q6_9CAUD</name>
<reference evidence="1 2" key="1">
    <citation type="submission" date="2019-09" db="EMBL/GenBank/DDBJ databases">
        <authorList>
            <person name="Christie C.A."/>
            <person name="Diallo A.S."/>
            <person name="Dixon Z."/>
            <person name="McIntosh P.M."/>
            <person name="Murthy K.H."/>
            <person name="Rosen M.G."/>
            <person name="Simpson L.M."/>
            <person name="Koustas K."/>
            <person name="Fogarty M.P."/>
            <person name="Molloy S.D."/>
            <person name="Garlena R.A."/>
            <person name="Russell D.A."/>
            <person name="Pope W.H."/>
            <person name="Jacobs-Sera D."/>
            <person name="Hatfull G.F."/>
        </authorList>
    </citation>
    <scope>NUCLEOTIDE SEQUENCE [LARGE SCALE GENOMIC DNA]</scope>
</reference>
<dbReference type="Proteomes" id="UP000400849">
    <property type="component" value="Segment"/>
</dbReference>
<gene>
    <name evidence="1" type="primary">19</name>
    <name evidence="1" type="ORF">SEA_SIXAMA_19</name>
</gene>
<dbReference type="GeneID" id="77924187"/>